<dbReference type="Pfam" id="PF00528">
    <property type="entry name" value="BPD_transp_1"/>
    <property type="match status" value="1"/>
</dbReference>
<evidence type="ECO:0000256" key="5">
    <source>
        <dbReference type="ARBA" id="ARBA00022856"/>
    </source>
</evidence>
<keyword evidence="2 9" id="KW-0813">Transport</keyword>
<dbReference type="InterPro" id="IPR050366">
    <property type="entry name" value="BP-dependent_transpt_permease"/>
</dbReference>
<evidence type="ECO:0000256" key="6">
    <source>
        <dbReference type="ARBA" id="ARBA00022927"/>
    </source>
</evidence>
<dbReference type="InterPro" id="IPR000515">
    <property type="entry name" value="MetI-like"/>
</dbReference>
<dbReference type="Gene3D" id="1.10.3720.10">
    <property type="entry name" value="MetI-like"/>
    <property type="match status" value="1"/>
</dbReference>
<dbReference type="GO" id="GO:0005886">
    <property type="term" value="C:plasma membrane"/>
    <property type="evidence" value="ECO:0007669"/>
    <property type="project" value="UniProtKB-SubCell"/>
</dbReference>
<feature type="transmembrane region" description="Helical" evidence="9">
    <location>
        <begin position="201"/>
        <end position="224"/>
    </location>
</feature>
<dbReference type="AlphaFoldDB" id="A0A9E7ZSF3"/>
<keyword evidence="4 9" id="KW-0812">Transmembrane</keyword>
<accession>A0A9E7ZSF3</accession>
<evidence type="ECO:0000313" key="11">
    <source>
        <dbReference type="EMBL" id="UZF90188.1"/>
    </source>
</evidence>
<feature type="domain" description="ABC transmembrane type-1" evidence="10">
    <location>
        <begin position="79"/>
        <end position="267"/>
    </location>
</feature>
<keyword evidence="6" id="KW-0653">Protein transport</keyword>
<geneLocation type="plasmid" evidence="11">
    <name>pNBC436</name>
</geneLocation>
<dbReference type="GO" id="GO:0055085">
    <property type="term" value="P:transmembrane transport"/>
    <property type="evidence" value="ECO:0007669"/>
    <property type="project" value="InterPro"/>
</dbReference>
<sequence length="281" mass="30326">MTLLRSKFLRAFCQRWTSVLGCVLLIAIVGMALLASLVFPEDPWSMVTRPMLWPGEEAGFPLGSDALGRDLAAGIFHGARISLSIGIAATLAALFLGIVAGAFAGYHGGKVDDILMRCTESFQTVPPFLLTIVIVTLLHPSLLTIILAISLVSWPPVARLVRVEFMTMRERDFVLACRSIGMSDVRIIFRQILPNTLSPVIVTASIMVASAILTESSLAFLGLGDPNVMSWGTMIGAGRDQLRTAWYLTAIPGVAILLTVLAINLIGEGLNDALNPRLRNR</sequence>
<feature type="transmembrane region" description="Helical" evidence="9">
    <location>
        <begin position="20"/>
        <end position="39"/>
    </location>
</feature>
<comment type="similarity">
    <text evidence="9">Belongs to the binding-protein-dependent transport system permease family.</text>
</comment>
<proteinExistence type="inferred from homology"/>
<evidence type="ECO:0000256" key="8">
    <source>
        <dbReference type="ARBA" id="ARBA00023136"/>
    </source>
</evidence>
<name>A0A9E7ZSF3_9HYPH</name>
<evidence type="ECO:0000256" key="2">
    <source>
        <dbReference type="ARBA" id="ARBA00022448"/>
    </source>
</evidence>
<evidence type="ECO:0000256" key="3">
    <source>
        <dbReference type="ARBA" id="ARBA00022475"/>
    </source>
</evidence>
<evidence type="ECO:0000256" key="9">
    <source>
        <dbReference type="RuleBase" id="RU363032"/>
    </source>
</evidence>
<protein>
    <submittedName>
        <fullName evidence="11">ABC transporter permease</fullName>
    </submittedName>
</protein>
<dbReference type="CDD" id="cd06261">
    <property type="entry name" value="TM_PBP2"/>
    <property type="match status" value="1"/>
</dbReference>
<dbReference type="PROSITE" id="PS50928">
    <property type="entry name" value="ABC_TM1"/>
    <property type="match status" value="1"/>
</dbReference>
<dbReference type="EMBL" id="CP102775">
    <property type="protein sequence ID" value="UZF90188.1"/>
    <property type="molecule type" value="Genomic_DNA"/>
</dbReference>
<keyword evidence="7 9" id="KW-1133">Transmembrane helix</keyword>
<dbReference type="GO" id="GO:0015833">
    <property type="term" value="P:peptide transport"/>
    <property type="evidence" value="ECO:0007669"/>
    <property type="project" value="UniProtKB-KW"/>
</dbReference>
<dbReference type="SUPFAM" id="SSF161098">
    <property type="entry name" value="MetI-like"/>
    <property type="match status" value="1"/>
</dbReference>
<gene>
    <name evidence="11" type="ORF">NWE54_27005</name>
</gene>
<feature type="transmembrane region" description="Helical" evidence="9">
    <location>
        <begin position="127"/>
        <end position="153"/>
    </location>
</feature>
<reference evidence="11" key="1">
    <citation type="submission" date="2022-08" db="EMBL/GenBank/DDBJ databases">
        <title>Complete Genome Sequences of 2 Bosea sp. soil isolates.</title>
        <authorList>
            <person name="Alvarez Arevalo M."/>
            <person name="Sterndorff E.B."/>
            <person name="Faurdal D."/>
            <person name="Joergensen T.S."/>
            <person name="Weber T."/>
        </authorList>
    </citation>
    <scope>NUCLEOTIDE SEQUENCE</scope>
    <source>
        <strain evidence="11">NBC_00436</strain>
        <plasmid evidence="11">pNBC436</plasmid>
    </source>
</reference>
<evidence type="ECO:0000256" key="1">
    <source>
        <dbReference type="ARBA" id="ARBA00004651"/>
    </source>
</evidence>
<evidence type="ECO:0000256" key="7">
    <source>
        <dbReference type="ARBA" id="ARBA00022989"/>
    </source>
</evidence>
<comment type="subcellular location">
    <subcellularLocation>
        <location evidence="1 9">Cell membrane</location>
        <topology evidence="1 9">Multi-pass membrane protein</topology>
    </subcellularLocation>
</comment>
<evidence type="ECO:0000259" key="10">
    <source>
        <dbReference type="PROSITE" id="PS50928"/>
    </source>
</evidence>
<keyword evidence="8 9" id="KW-0472">Membrane</keyword>
<keyword evidence="5" id="KW-0571">Peptide transport</keyword>
<keyword evidence="11" id="KW-0614">Plasmid</keyword>
<organism evidence="11">
    <name type="scientific">Bosea sp. NBC_00436</name>
    <dbReference type="NCBI Taxonomy" id="2969620"/>
    <lineage>
        <taxon>Bacteria</taxon>
        <taxon>Pseudomonadati</taxon>
        <taxon>Pseudomonadota</taxon>
        <taxon>Alphaproteobacteria</taxon>
        <taxon>Hyphomicrobiales</taxon>
        <taxon>Boseaceae</taxon>
        <taxon>Bosea</taxon>
    </lineage>
</organism>
<dbReference type="PANTHER" id="PTHR43386">
    <property type="entry name" value="OLIGOPEPTIDE TRANSPORT SYSTEM PERMEASE PROTEIN APPC"/>
    <property type="match status" value="1"/>
</dbReference>
<feature type="transmembrane region" description="Helical" evidence="9">
    <location>
        <begin position="81"/>
        <end position="106"/>
    </location>
</feature>
<dbReference type="PANTHER" id="PTHR43386:SF1">
    <property type="entry name" value="D,D-DIPEPTIDE TRANSPORT SYSTEM PERMEASE PROTEIN DDPC-RELATED"/>
    <property type="match status" value="1"/>
</dbReference>
<keyword evidence="3" id="KW-1003">Cell membrane</keyword>
<dbReference type="GO" id="GO:0015031">
    <property type="term" value="P:protein transport"/>
    <property type="evidence" value="ECO:0007669"/>
    <property type="project" value="UniProtKB-KW"/>
</dbReference>
<feature type="transmembrane region" description="Helical" evidence="9">
    <location>
        <begin position="244"/>
        <end position="267"/>
    </location>
</feature>
<evidence type="ECO:0000256" key="4">
    <source>
        <dbReference type="ARBA" id="ARBA00022692"/>
    </source>
</evidence>
<dbReference type="InterPro" id="IPR035906">
    <property type="entry name" value="MetI-like_sf"/>
</dbReference>